<name>A0AAF5CS90_STRER</name>
<dbReference type="WBParaSite" id="TCONS_00000991.p1">
    <property type="protein sequence ID" value="TCONS_00000991.p1"/>
    <property type="gene ID" value="XLOC_000938"/>
</dbReference>
<proteinExistence type="predicted"/>
<evidence type="ECO:0000256" key="1">
    <source>
        <dbReference type="SAM" id="Coils"/>
    </source>
</evidence>
<feature type="coiled-coil region" evidence="1">
    <location>
        <begin position="280"/>
        <end position="310"/>
    </location>
</feature>
<reference evidence="4" key="1">
    <citation type="submission" date="2024-02" db="UniProtKB">
        <authorList>
            <consortium name="WormBaseParasite"/>
        </authorList>
    </citation>
    <scope>IDENTIFICATION</scope>
</reference>
<dbReference type="Gene3D" id="2.30.29.30">
    <property type="entry name" value="Pleckstrin-homology domain (PH domain)/Phosphotyrosine-binding domain (PTB)"/>
    <property type="match status" value="1"/>
</dbReference>
<keyword evidence="3" id="KW-1185">Reference proteome</keyword>
<dbReference type="Proteomes" id="UP000035681">
    <property type="component" value="Unplaced"/>
</dbReference>
<evidence type="ECO:0000313" key="3">
    <source>
        <dbReference type="Proteomes" id="UP000035681"/>
    </source>
</evidence>
<feature type="coiled-coil region" evidence="1">
    <location>
        <begin position="160"/>
        <end position="187"/>
    </location>
</feature>
<dbReference type="SUPFAM" id="SSF50729">
    <property type="entry name" value="PH domain-like"/>
    <property type="match status" value="2"/>
</dbReference>
<accession>A0AAF5CS90</accession>
<dbReference type="InterPro" id="IPR011993">
    <property type="entry name" value="PH-like_dom_sf"/>
</dbReference>
<feature type="compositionally biased region" description="Low complexity" evidence="2">
    <location>
        <begin position="633"/>
        <end position="644"/>
    </location>
</feature>
<sequence>MEKETNFDNLHNVDYKDFYNTAVSNYNKQLLKNLSESTNLAGYQNQVTLNGNSKTIINCFGKLASRITDNAKECDKYSNCFTNQCTNVSLKIAKYIDKSKDIDFRIQRNSNADTQSRNLDDPYDYNLYEGSESTNAKIKNIVNKLIEKCDKNEANLVNAIEIKQQSIEYLKEQIENAKLRLLEINHLSQSFQKSSLDDAGEIITEDDIVNTKAALETLIKIGEKRGRLLENLCKKINIQLVDVDTIISQSKDYENQENITPNNDIENITSEIIQLLSKKIDEIKKDNEISRKSLIEKENEQNNLEQAERTTIADFAIFPSKERKNKYKQQFIVLLNSDVYVYRNSKDFQKKKQPNVIINLKNIFNISFYKDSEIIKSQITIMSDINTYFIKISTTSLLYEWYEILLEKIRVFRSIALHRDVQLNEFFDIAFDCTISVRPKMKKNYENQECSTLDDLYDKIISNNYVTPHVRFCMYYNAVVICNIGIQATCDGYPPFNIKDYIKFPTNVIRDFGKQEKYLFLRIGRCSEVGCGELWFKLESTEKAKEAHIKIMELFDSVTEKRKSDARKYSSQNLAVRMSTYRERSFTNPIVAGSNISLNIEEKNERAKTWDDSVEESKRKISYSNTINNPIASSNSRKSSRNLSPIMPNIENSNIDINYKRLENDEKCIKKNSICGVISKFVDSFNDKLEKNSNNMSHRGSLTSISSTVENTRKLSTYNNGNTDGDFCYAEDVRKLSMSAVDSKVLTQKSNCFGRLHISPKRQQSFTSTNLSPLIKNSSNALLTTDYVVMDSIDILNTPLTNSLSNITSQKDSLKLDEIKSHYSDKSDDGFLRSRTNTNVSKNTLLSSEGSRTNTFVSNKSTISNTSRSSRANSFVSTLNNDSNNLAVSSQFINDEYLGDNFSRIRSCSLGNQTMLKQNVGDEKFIFTKGLEKNKCRAISLNIGTNKSSGLTITNNIKSDDNIKMKNFNNQLKLLSLDDILNSNKSFFENKEASLLLMNDEEDITEGNVEKLKNDNQTNFLFEKTFEISTKLPNTTTDSSNDSIFEMSENFISCKNDDKNESLDDYTYNTVVVQKNDNYIKNIPFKSKSSNHSQVKQMPKKIVSTKKVNNLEKQSSFKISGNSQSVELNDLKTNGLNPILQKNDYTFHDTLNDINKNKGCSNNTSNNFETQDNIINDTTIMNNDTTSTESNHQDYCEFNY</sequence>
<feature type="region of interest" description="Disordered" evidence="2">
    <location>
        <begin position="626"/>
        <end position="647"/>
    </location>
</feature>
<evidence type="ECO:0000313" key="4">
    <source>
        <dbReference type="WBParaSite" id="TCONS_00000991.p1"/>
    </source>
</evidence>
<organism evidence="3 4">
    <name type="scientific">Strongyloides stercoralis</name>
    <name type="common">Threadworm</name>
    <dbReference type="NCBI Taxonomy" id="6248"/>
    <lineage>
        <taxon>Eukaryota</taxon>
        <taxon>Metazoa</taxon>
        <taxon>Ecdysozoa</taxon>
        <taxon>Nematoda</taxon>
        <taxon>Chromadorea</taxon>
        <taxon>Rhabditida</taxon>
        <taxon>Tylenchina</taxon>
        <taxon>Panagrolaimomorpha</taxon>
        <taxon>Strongyloidoidea</taxon>
        <taxon>Strongyloididae</taxon>
        <taxon>Strongyloides</taxon>
    </lineage>
</organism>
<evidence type="ECO:0000256" key="2">
    <source>
        <dbReference type="SAM" id="MobiDB-lite"/>
    </source>
</evidence>
<keyword evidence="1" id="KW-0175">Coiled coil</keyword>
<protein>
    <submittedName>
        <fullName evidence="4">Insulin receptor substrate</fullName>
    </submittedName>
</protein>
<dbReference type="AlphaFoldDB" id="A0AAF5CS90"/>